<keyword evidence="1" id="KW-0732">Signal</keyword>
<name>A0ABW6ZH99_9HYPH</name>
<dbReference type="Pfam" id="PF06059">
    <property type="entry name" value="DUF930"/>
    <property type="match status" value="1"/>
</dbReference>
<comment type="caution">
    <text evidence="2">The sequence shown here is derived from an EMBL/GenBank/DDBJ whole genome shotgun (WGS) entry which is preliminary data.</text>
</comment>
<evidence type="ECO:0000313" key="3">
    <source>
        <dbReference type="Proteomes" id="UP001604043"/>
    </source>
</evidence>
<dbReference type="InterPro" id="IPR009273">
    <property type="entry name" value="DUF930"/>
</dbReference>
<dbReference type="RefSeq" id="WP_038193104.1">
    <property type="nucleotide sequence ID" value="NZ_JAMJXC010000014.1"/>
</dbReference>
<proteinExistence type="predicted"/>
<accession>A0ABW6ZH99</accession>
<evidence type="ECO:0000256" key="1">
    <source>
        <dbReference type="SAM" id="SignalP"/>
    </source>
</evidence>
<dbReference type="Proteomes" id="UP001604043">
    <property type="component" value="Unassembled WGS sequence"/>
</dbReference>
<sequence length="136" mass="14965">MIRPLVLPLVLLTAATAAPALAGPGRHDDMMLHVDPGTRIEQRCNARAMGEIGREHKDMRPEEVVAYAFADPKLGDFRHGDAAISAPGAAIRSRQHWYHLSYRCKTSPDGMDVVAFSYTLGAEVPRHDWDAHSLVP</sequence>
<evidence type="ECO:0000313" key="2">
    <source>
        <dbReference type="EMBL" id="MFG1253164.1"/>
    </source>
</evidence>
<dbReference type="EMBL" id="JBAFUR010000003">
    <property type="protein sequence ID" value="MFG1253164.1"/>
    <property type="molecule type" value="Genomic_DNA"/>
</dbReference>
<feature type="signal peptide" evidence="1">
    <location>
        <begin position="1"/>
        <end position="22"/>
    </location>
</feature>
<gene>
    <name evidence="2" type="ORF">V5F30_13235</name>
</gene>
<organism evidence="2 3">
    <name type="scientific">Xanthobacter aminoxidans</name>
    <dbReference type="NCBI Taxonomy" id="186280"/>
    <lineage>
        <taxon>Bacteria</taxon>
        <taxon>Pseudomonadati</taxon>
        <taxon>Pseudomonadota</taxon>
        <taxon>Alphaproteobacteria</taxon>
        <taxon>Hyphomicrobiales</taxon>
        <taxon>Xanthobacteraceae</taxon>
        <taxon>Xanthobacter</taxon>
    </lineage>
</organism>
<protein>
    <submittedName>
        <fullName evidence="2">DUF930 domain-containing protein</fullName>
    </submittedName>
</protein>
<reference evidence="2 3" key="1">
    <citation type="submission" date="2024-02" db="EMBL/GenBank/DDBJ databases">
        <title>Expansion and revision of Xanthobacter and proposal of Roseixanthobacter gen. nov.</title>
        <authorList>
            <person name="Soltysiak M.P.M."/>
            <person name="Jalihal A."/>
            <person name="Ory A."/>
            <person name="Chrisophersen C."/>
            <person name="Lee A.D."/>
            <person name="Boulton J."/>
            <person name="Springer M."/>
        </authorList>
    </citation>
    <scope>NUCLEOTIDE SEQUENCE [LARGE SCALE GENOMIC DNA]</scope>
    <source>
        <strain evidence="2 3">CB5</strain>
    </source>
</reference>
<feature type="chain" id="PRO_5045262471" evidence="1">
    <location>
        <begin position="23"/>
        <end position="136"/>
    </location>
</feature>
<keyword evidence="3" id="KW-1185">Reference proteome</keyword>